<evidence type="ECO:0000256" key="12">
    <source>
        <dbReference type="PIRSR" id="PIRSR000350-4"/>
    </source>
</evidence>
<keyword evidence="3 13" id="KW-0285">Flavoprotein</keyword>
<feature type="binding site" evidence="11">
    <location>
        <position position="302"/>
    </location>
    <ligand>
        <name>FAD</name>
        <dbReference type="ChEBI" id="CHEBI:57692"/>
    </ligand>
</feature>
<evidence type="ECO:0000256" key="8">
    <source>
        <dbReference type="ARBA" id="ARBA00023284"/>
    </source>
</evidence>
<dbReference type="FunFam" id="3.50.50.60:FF:000051">
    <property type="entry name" value="Glutathione reductase"/>
    <property type="match status" value="1"/>
</dbReference>
<evidence type="ECO:0000256" key="5">
    <source>
        <dbReference type="ARBA" id="ARBA00022857"/>
    </source>
</evidence>
<evidence type="ECO:0000256" key="14">
    <source>
        <dbReference type="RuleBase" id="RU365040"/>
    </source>
</evidence>
<evidence type="ECO:0000256" key="10">
    <source>
        <dbReference type="PIRSR" id="PIRSR000350-2"/>
    </source>
</evidence>
<accession>A0AAW9RA63</accession>
<name>A0AAW9RA63_9GAMM</name>
<keyword evidence="11" id="KW-0520">NAD</keyword>
<dbReference type="InterPro" id="IPR001100">
    <property type="entry name" value="Pyr_nuc-diS_OxRdtase"/>
</dbReference>
<evidence type="ECO:0000259" key="15">
    <source>
        <dbReference type="Pfam" id="PF02852"/>
    </source>
</evidence>
<feature type="disulfide bond" description="Redox-active" evidence="12">
    <location>
        <begin position="43"/>
        <end position="48"/>
    </location>
</feature>
<dbReference type="PIRSF" id="PIRSF000350">
    <property type="entry name" value="Mercury_reductase_MerA"/>
    <property type="match status" value="1"/>
</dbReference>
<comment type="subunit">
    <text evidence="2">Homodimer.</text>
</comment>
<evidence type="ECO:0000313" key="18">
    <source>
        <dbReference type="Proteomes" id="UP001359886"/>
    </source>
</evidence>
<dbReference type="InterPro" id="IPR006324">
    <property type="entry name" value="GSHR"/>
</dbReference>
<dbReference type="InterPro" id="IPR004099">
    <property type="entry name" value="Pyr_nucl-diS_OxRdtase_dimer"/>
</dbReference>
<comment type="similarity">
    <text evidence="1 13">Belongs to the class-I pyridine nucleotide-disulfide oxidoreductase family.</text>
</comment>
<dbReference type="Gene3D" id="3.30.390.30">
    <property type="match status" value="1"/>
</dbReference>
<dbReference type="InterPro" id="IPR046952">
    <property type="entry name" value="GSHR/TRXR-like"/>
</dbReference>
<evidence type="ECO:0000256" key="1">
    <source>
        <dbReference type="ARBA" id="ARBA00007532"/>
    </source>
</evidence>
<keyword evidence="8 13" id="KW-0676">Redox-active center</keyword>
<dbReference type="Gene3D" id="3.50.50.60">
    <property type="entry name" value="FAD/NAD(P)-binding domain"/>
    <property type="match status" value="2"/>
</dbReference>
<evidence type="ECO:0000256" key="7">
    <source>
        <dbReference type="ARBA" id="ARBA00023157"/>
    </source>
</evidence>
<keyword evidence="5 14" id="KW-0521">NADP</keyword>
<dbReference type="GO" id="GO:0005829">
    <property type="term" value="C:cytosol"/>
    <property type="evidence" value="ECO:0007669"/>
    <property type="project" value="TreeGrafter"/>
</dbReference>
<dbReference type="Proteomes" id="UP001359886">
    <property type="component" value="Unassembled WGS sequence"/>
</dbReference>
<comment type="cofactor">
    <cofactor evidence="11">
        <name>FAD</name>
        <dbReference type="ChEBI" id="CHEBI:57692"/>
    </cofactor>
    <text evidence="11">Binds 1 FAD per subunit.</text>
</comment>
<dbReference type="AlphaFoldDB" id="A0AAW9RA63"/>
<evidence type="ECO:0000256" key="3">
    <source>
        <dbReference type="ARBA" id="ARBA00022630"/>
    </source>
</evidence>
<proteinExistence type="inferred from homology"/>
<dbReference type="PANTHER" id="PTHR42737">
    <property type="entry name" value="GLUTATHIONE REDUCTASE"/>
    <property type="match status" value="1"/>
</dbReference>
<evidence type="ECO:0000313" key="17">
    <source>
        <dbReference type="EMBL" id="MEJ8568540.1"/>
    </source>
</evidence>
<organism evidence="17 18">
    <name type="scientific">Elongatibacter sediminis</name>
    <dbReference type="NCBI Taxonomy" id="3119006"/>
    <lineage>
        <taxon>Bacteria</taxon>
        <taxon>Pseudomonadati</taxon>
        <taxon>Pseudomonadota</taxon>
        <taxon>Gammaproteobacteria</taxon>
        <taxon>Chromatiales</taxon>
        <taxon>Wenzhouxiangellaceae</taxon>
        <taxon>Elongatibacter</taxon>
    </lineage>
</organism>
<dbReference type="PRINTS" id="PR00368">
    <property type="entry name" value="FADPNR"/>
</dbReference>
<dbReference type="GO" id="GO:0045454">
    <property type="term" value="P:cell redox homeostasis"/>
    <property type="evidence" value="ECO:0007669"/>
    <property type="project" value="InterPro"/>
</dbReference>
<dbReference type="Pfam" id="PF07992">
    <property type="entry name" value="Pyr_redox_2"/>
    <property type="match status" value="1"/>
</dbReference>
<feature type="domain" description="Pyridine nucleotide-disulphide oxidoreductase dimerisation" evidence="15">
    <location>
        <begin position="337"/>
        <end position="445"/>
    </location>
</feature>
<keyword evidence="18" id="KW-1185">Reference proteome</keyword>
<dbReference type="EMBL" id="JAZHOG010000008">
    <property type="protein sequence ID" value="MEJ8568540.1"/>
    <property type="molecule type" value="Genomic_DNA"/>
</dbReference>
<dbReference type="PROSITE" id="PS00076">
    <property type="entry name" value="PYRIDINE_REDOX_1"/>
    <property type="match status" value="1"/>
</dbReference>
<dbReference type="InterPro" id="IPR023753">
    <property type="entry name" value="FAD/NAD-binding_dom"/>
</dbReference>
<keyword evidence="4 11" id="KW-0274">FAD</keyword>
<keyword evidence="6 13" id="KW-0560">Oxidoreductase</keyword>
<keyword evidence="7" id="KW-1015">Disulfide bond</keyword>
<evidence type="ECO:0000259" key="16">
    <source>
        <dbReference type="Pfam" id="PF07992"/>
    </source>
</evidence>
<dbReference type="SUPFAM" id="SSF51905">
    <property type="entry name" value="FAD/NAD(P)-binding domain"/>
    <property type="match status" value="1"/>
</dbReference>
<dbReference type="EC" id="1.8.1.7" evidence="14"/>
<dbReference type="InterPro" id="IPR012999">
    <property type="entry name" value="Pyr_OxRdtase_I_AS"/>
</dbReference>
<dbReference type="PRINTS" id="PR00411">
    <property type="entry name" value="PNDRDTASEI"/>
</dbReference>
<evidence type="ECO:0000256" key="4">
    <source>
        <dbReference type="ARBA" id="ARBA00022827"/>
    </source>
</evidence>
<feature type="domain" description="FAD/NAD(P)-binding" evidence="16">
    <location>
        <begin position="6"/>
        <end position="317"/>
    </location>
</feature>
<evidence type="ECO:0000256" key="6">
    <source>
        <dbReference type="ARBA" id="ARBA00023002"/>
    </source>
</evidence>
<sequence length="451" mass="48784">MTNFDYDLFVIGAGSGGVRAARIAAAHGARVGICEESRVGGTCVIRGCVPKKLMVYASHFAEDFEDAAGYGWNVGSARFSWPQLIAAKDREIDRLNSVYLRLLEESGVTLYPVTGTFEDAHHLRLGDQVVSAERILIATGGHPWMPDIPGSELAITSDDVFHLPDLPRRIVVVGGGYIAIEFAGVFNGLGSEVVQVYRGDRLLRGFDGDVRNFVGEEVCRKGIDLKFECNVSAIEQENGALRVALDNGETLMADQVLFATGRVPNVRGLHLPAAGVDMHPGGWVLVDEFSRTNVPHIFAVGDVTNRVNLTPVAIHEGHAFADTEFGGQPRCVSHDYVPSAVFSQPPVGTVGLSEEDAHTHFGEIDVYKSTFRPLKHTLTGRDERMLMKLIVDKETQKVIGVHVVGMDAAEIVQGFAVAVKSGLTKEQFDATVGIHPTAAEELVTMRTPVGD</sequence>
<dbReference type="GO" id="GO:0050660">
    <property type="term" value="F:flavin adenine dinucleotide binding"/>
    <property type="evidence" value="ECO:0007669"/>
    <property type="project" value="InterPro"/>
</dbReference>
<comment type="catalytic activity">
    <reaction evidence="9 14">
        <text>2 glutathione + NADP(+) = glutathione disulfide + NADPH + H(+)</text>
        <dbReference type="Rhea" id="RHEA:11740"/>
        <dbReference type="ChEBI" id="CHEBI:15378"/>
        <dbReference type="ChEBI" id="CHEBI:57783"/>
        <dbReference type="ChEBI" id="CHEBI:57925"/>
        <dbReference type="ChEBI" id="CHEBI:58297"/>
        <dbReference type="ChEBI" id="CHEBI:58349"/>
        <dbReference type="EC" id="1.8.1.7"/>
    </reaction>
</comment>
<gene>
    <name evidence="17" type="primary">gor</name>
    <name evidence="17" type="ORF">V3330_12985</name>
</gene>
<comment type="caution">
    <text evidence="17">The sequence shown here is derived from an EMBL/GenBank/DDBJ whole genome shotgun (WGS) entry which is preliminary data.</text>
</comment>
<evidence type="ECO:0000256" key="11">
    <source>
        <dbReference type="PIRSR" id="PIRSR000350-3"/>
    </source>
</evidence>
<feature type="binding site" evidence="11">
    <location>
        <position position="115"/>
    </location>
    <ligand>
        <name>FAD</name>
        <dbReference type="ChEBI" id="CHEBI:57692"/>
    </ligand>
</feature>
<dbReference type="GO" id="GO:0006749">
    <property type="term" value="P:glutathione metabolic process"/>
    <property type="evidence" value="ECO:0007669"/>
    <property type="project" value="InterPro"/>
</dbReference>
<protein>
    <recommendedName>
        <fullName evidence="14">Glutathione reductase</fullName>
        <shortName evidence="14">GRase</shortName>
        <ecNumber evidence="14">1.8.1.7</ecNumber>
    </recommendedName>
</protein>
<dbReference type="GO" id="GO:0004362">
    <property type="term" value="F:glutathione-disulfide reductase (NADPH) activity"/>
    <property type="evidence" value="ECO:0007669"/>
    <property type="project" value="UniProtKB-EC"/>
</dbReference>
<evidence type="ECO:0000256" key="2">
    <source>
        <dbReference type="ARBA" id="ARBA00011738"/>
    </source>
</evidence>
<dbReference type="RefSeq" id="WP_354695862.1">
    <property type="nucleotide sequence ID" value="NZ_JAZHOG010000008.1"/>
</dbReference>
<evidence type="ECO:0000256" key="9">
    <source>
        <dbReference type="ARBA" id="ARBA00049142"/>
    </source>
</evidence>
<feature type="binding site" evidence="11">
    <location>
        <position position="261"/>
    </location>
    <ligand>
        <name>NAD(+)</name>
        <dbReference type="ChEBI" id="CHEBI:57540"/>
    </ligand>
</feature>
<dbReference type="Pfam" id="PF02852">
    <property type="entry name" value="Pyr_redox_dim"/>
    <property type="match status" value="1"/>
</dbReference>
<feature type="active site" description="Proton acceptor" evidence="10">
    <location>
        <position position="435"/>
    </location>
</feature>
<evidence type="ECO:0000256" key="13">
    <source>
        <dbReference type="RuleBase" id="RU003691"/>
    </source>
</evidence>
<reference evidence="17 18" key="1">
    <citation type="submission" date="2024-02" db="EMBL/GenBank/DDBJ databases">
        <title>A novel Wenzhouxiangellaceae bacterium, isolated from coastal sediments.</title>
        <authorList>
            <person name="Du Z.-J."/>
            <person name="Ye Y.-Q."/>
            <person name="Zhang X.-Y."/>
        </authorList>
    </citation>
    <scope>NUCLEOTIDE SEQUENCE [LARGE SCALE GENOMIC DNA]</scope>
    <source>
        <strain evidence="17 18">CH-27</strain>
    </source>
</reference>
<dbReference type="GO" id="GO:0050661">
    <property type="term" value="F:NADP binding"/>
    <property type="evidence" value="ECO:0007669"/>
    <property type="project" value="InterPro"/>
</dbReference>
<dbReference type="NCBIfam" id="NF004776">
    <property type="entry name" value="PRK06116.1"/>
    <property type="match status" value="1"/>
</dbReference>
<dbReference type="GO" id="GO:0034599">
    <property type="term" value="P:cellular response to oxidative stress"/>
    <property type="evidence" value="ECO:0007669"/>
    <property type="project" value="TreeGrafter"/>
</dbReference>
<comment type="function">
    <text evidence="14">Catalyzes the reduction of glutathione disulfide (GSSG) to reduced glutathione (GSH).</text>
</comment>
<dbReference type="InterPro" id="IPR016156">
    <property type="entry name" value="FAD/NAD-linked_Rdtase_dimer_sf"/>
</dbReference>
<dbReference type="NCBIfam" id="TIGR01424">
    <property type="entry name" value="gluta_reduc_2"/>
    <property type="match status" value="1"/>
</dbReference>
<dbReference type="PANTHER" id="PTHR42737:SF2">
    <property type="entry name" value="GLUTATHIONE REDUCTASE"/>
    <property type="match status" value="1"/>
</dbReference>
<dbReference type="SUPFAM" id="SSF55424">
    <property type="entry name" value="FAD/NAD-linked reductases, dimerisation (C-terminal) domain"/>
    <property type="match status" value="1"/>
</dbReference>
<feature type="binding site" evidence="11">
    <location>
        <begin position="174"/>
        <end position="181"/>
    </location>
    <ligand>
        <name>NAD(+)</name>
        <dbReference type="ChEBI" id="CHEBI:57540"/>
    </ligand>
</feature>
<keyword evidence="11" id="KW-0547">Nucleotide-binding</keyword>
<feature type="binding site" evidence="11">
    <location>
        <position position="52"/>
    </location>
    <ligand>
        <name>FAD</name>
        <dbReference type="ChEBI" id="CHEBI:57692"/>
    </ligand>
</feature>
<dbReference type="InterPro" id="IPR036188">
    <property type="entry name" value="FAD/NAD-bd_sf"/>
</dbReference>